<evidence type="ECO:0000256" key="1">
    <source>
        <dbReference type="SAM" id="MobiDB-lite"/>
    </source>
</evidence>
<dbReference type="Proteomes" id="UP000800036">
    <property type="component" value="Unassembled WGS sequence"/>
</dbReference>
<evidence type="ECO:0000313" key="3">
    <source>
        <dbReference type="Proteomes" id="UP000800036"/>
    </source>
</evidence>
<keyword evidence="3" id="KW-1185">Reference proteome</keyword>
<gene>
    <name evidence="2" type="ORF">BU23DRAFT_548283</name>
</gene>
<dbReference type="OrthoDB" id="3785484at2759"/>
<proteinExistence type="predicted"/>
<feature type="compositionally biased region" description="Basic residues" evidence="1">
    <location>
        <begin position="1"/>
        <end position="10"/>
    </location>
</feature>
<accession>A0A6A5VT48</accession>
<sequence>MPITRRKARKTTATNPYVPKTPHRELLPESKAYAVGAMSAGVSQYSLAKKLPITQAGLSRLFTRTKERSEASKLPLWDPHLYEIEPGRGGQEYPLTTEQKDAVIAVATQDRDAREKPSWEAIADGDFDYLHLPKPLSVSKFENIMYEAGYARRAPGFKPTLDNAQRERRL</sequence>
<reference evidence="2" key="1">
    <citation type="journal article" date="2020" name="Stud. Mycol.">
        <title>101 Dothideomycetes genomes: a test case for predicting lifestyles and emergence of pathogens.</title>
        <authorList>
            <person name="Haridas S."/>
            <person name="Albert R."/>
            <person name="Binder M."/>
            <person name="Bloem J."/>
            <person name="Labutti K."/>
            <person name="Salamov A."/>
            <person name="Andreopoulos B."/>
            <person name="Baker S."/>
            <person name="Barry K."/>
            <person name="Bills G."/>
            <person name="Bluhm B."/>
            <person name="Cannon C."/>
            <person name="Castanera R."/>
            <person name="Culley D."/>
            <person name="Daum C."/>
            <person name="Ezra D."/>
            <person name="Gonzalez J."/>
            <person name="Henrissat B."/>
            <person name="Kuo A."/>
            <person name="Liang C."/>
            <person name="Lipzen A."/>
            <person name="Lutzoni F."/>
            <person name="Magnuson J."/>
            <person name="Mondo S."/>
            <person name="Nolan M."/>
            <person name="Ohm R."/>
            <person name="Pangilinan J."/>
            <person name="Park H.-J."/>
            <person name="Ramirez L."/>
            <person name="Alfaro M."/>
            <person name="Sun H."/>
            <person name="Tritt A."/>
            <person name="Yoshinaga Y."/>
            <person name="Zwiers L.-H."/>
            <person name="Turgeon B."/>
            <person name="Goodwin S."/>
            <person name="Spatafora J."/>
            <person name="Crous P."/>
            <person name="Grigoriev I."/>
        </authorList>
    </citation>
    <scope>NUCLEOTIDE SEQUENCE</scope>
    <source>
        <strain evidence="2">CBS 107.79</strain>
    </source>
</reference>
<organism evidence="2 3">
    <name type="scientific">Bimuria novae-zelandiae CBS 107.79</name>
    <dbReference type="NCBI Taxonomy" id="1447943"/>
    <lineage>
        <taxon>Eukaryota</taxon>
        <taxon>Fungi</taxon>
        <taxon>Dikarya</taxon>
        <taxon>Ascomycota</taxon>
        <taxon>Pezizomycotina</taxon>
        <taxon>Dothideomycetes</taxon>
        <taxon>Pleosporomycetidae</taxon>
        <taxon>Pleosporales</taxon>
        <taxon>Massarineae</taxon>
        <taxon>Didymosphaeriaceae</taxon>
        <taxon>Bimuria</taxon>
    </lineage>
</organism>
<feature type="region of interest" description="Disordered" evidence="1">
    <location>
        <begin position="1"/>
        <end position="23"/>
    </location>
</feature>
<dbReference type="EMBL" id="ML976656">
    <property type="protein sequence ID" value="KAF1980085.1"/>
    <property type="molecule type" value="Genomic_DNA"/>
</dbReference>
<dbReference type="AlphaFoldDB" id="A0A6A5VT48"/>
<evidence type="ECO:0000313" key="2">
    <source>
        <dbReference type="EMBL" id="KAF1980085.1"/>
    </source>
</evidence>
<name>A0A6A5VT48_9PLEO</name>
<protein>
    <submittedName>
        <fullName evidence="2">Uncharacterized protein</fullName>
    </submittedName>
</protein>